<proteinExistence type="predicted"/>
<evidence type="ECO:0000313" key="2">
    <source>
        <dbReference type="Proteomes" id="UP000648257"/>
    </source>
</evidence>
<dbReference type="RefSeq" id="WP_186924733.1">
    <property type="nucleotide sequence ID" value="NZ_JACOFW010000049.1"/>
</dbReference>
<dbReference type="Proteomes" id="UP000648257">
    <property type="component" value="Unassembled WGS sequence"/>
</dbReference>
<accession>A0ABR6X9V6</accession>
<keyword evidence="2" id="KW-1185">Reference proteome</keyword>
<protein>
    <recommendedName>
        <fullName evidence="3">DUF3846 domain-containing protein</fullName>
    </recommendedName>
</protein>
<comment type="caution">
    <text evidence="1">The sequence shown here is derived from an EMBL/GenBank/DDBJ whole genome shotgun (WGS) entry which is preliminary data.</text>
</comment>
<name>A0ABR6X9V6_9BURK</name>
<organism evidence="1 2">
    <name type="scientific">Undibacterium seohonense</name>
    <dbReference type="NCBI Taxonomy" id="1344950"/>
    <lineage>
        <taxon>Bacteria</taxon>
        <taxon>Pseudomonadati</taxon>
        <taxon>Pseudomonadota</taxon>
        <taxon>Betaproteobacteria</taxon>
        <taxon>Burkholderiales</taxon>
        <taxon>Oxalobacteraceae</taxon>
        <taxon>Undibacterium</taxon>
    </lineage>
</organism>
<dbReference type="EMBL" id="JACOFW010000049">
    <property type="protein sequence ID" value="MBC3809676.1"/>
    <property type="molecule type" value="Genomic_DNA"/>
</dbReference>
<evidence type="ECO:0000313" key="1">
    <source>
        <dbReference type="EMBL" id="MBC3809676.1"/>
    </source>
</evidence>
<evidence type="ECO:0008006" key="3">
    <source>
        <dbReference type="Google" id="ProtNLM"/>
    </source>
</evidence>
<sequence length="138" mass="15353">MVNRTALDSGLVRRELEKFVLSLPDAEILVLCRNGSIWLEVESALKGEVTQGDFYALGLAHDSNTIQLGLTNNLALIVNLDGLADAFYEDHIDGDDKEFYASSSLPKYNLELGKQLLADSIRLSFESDFDSFVHRVTE</sequence>
<reference evidence="1 2" key="1">
    <citation type="submission" date="2020-08" db="EMBL/GenBank/DDBJ databases">
        <title>Novel species isolated from subtropical streams in China.</title>
        <authorList>
            <person name="Lu H."/>
        </authorList>
    </citation>
    <scope>NUCLEOTIDE SEQUENCE [LARGE SCALE GENOMIC DNA]</scope>
    <source>
        <strain evidence="1 2">KACC 16656</strain>
    </source>
</reference>
<gene>
    <name evidence="1" type="ORF">H8K52_20275</name>
</gene>